<keyword evidence="1" id="KW-1133">Transmembrane helix</keyword>
<proteinExistence type="predicted"/>
<reference evidence="2 3" key="1">
    <citation type="submission" date="2019-03" db="EMBL/GenBank/DDBJ databases">
        <title>Genomic Encyclopedia of Type Strains, Phase IV (KMG-IV): sequencing the most valuable type-strain genomes for metagenomic binning, comparative biology and taxonomic classification.</title>
        <authorList>
            <person name="Goeker M."/>
        </authorList>
    </citation>
    <scope>NUCLEOTIDE SEQUENCE [LARGE SCALE GENOMIC DNA]</scope>
    <source>
        <strain evidence="2 3">DSM 2781</strain>
    </source>
</reference>
<keyword evidence="1" id="KW-0812">Transmembrane</keyword>
<dbReference type="EMBL" id="SLXL01000006">
    <property type="protein sequence ID" value="TCP22468.1"/>
    <property type="molecule type" value="Genomic_DNA"/>
</dbReference>
<dbReference type="RefSeq" id="WP_132603171.1">
    <property type="nucleotide sequence ID" value="NZ_NRRP01000015.1"/>
</dbReference>
<name>A0A4R2NMF4_RHOAD</name>
<accession>A0A4R2NMF4</accession>
<evidence type="ECO:0000313" key="3">
    <source>
        <dbReference type="Proteomes" id="UP000295733"/>
    </source>
</evidence>
<protein>
    <submittedName>
        <fullName evidence="2">Uncharacterized protein</fullName>
    </submittedName>
</protein>
<feature type="transmembrane region" description="Helical" evidence="1">
    <location>
        <begin position="16"/>
        <end position="35"/>
    </location>
</feature>
<gene>
    <name evidence="2" type="ORF">EV656_10654</name>
</gene>
<keyword evidence="1" id="KW-0472">Membrane</keyword>
<organism evidence="2 3">
    <name type="scientific">Rhodovulum adriaticum</name>
    <name type="common">Rhodopseudomonas adriatica</name>
    <dbReference type="NCBI Taxonomy" id="35804"/>
    <lineage>
        <taxon>Bacteria</taxon>
        <taxon>Pseudomonadati</taxon>
        <taxon>Pseudomonadota</taxon>
        <taxon>Alphaproteobacteria</taxon>
        <taxon>Rhodobacterales</taxon>
        <taxon>Paracoccaceae</taxon>
        <taxon>Rhodovulum</taxon>
    </lineage>
</organism>
<sequence>MSDTMASLRISTARRVFGLLTLGLLAVLLLYVATISPPAALGWRVFLLGLGLSVLVLTEAMRRATARGLILTREGLFDTEGQRLAAMDDVTGLSRGLFAMKPSNGFTLYLTRPGRAAWAPGVWWRLGRRLGVGGVTSAAETRMMADMIAAMLAERDADRG</sequence>
<evidence type="ECO:0000256" key="1">
    <source>
        <dbReference type="SAM" id="Phobius"/>
    </source>
</evidence>
<dbReference type="Proteomes" id="UP000295733">
    <property type="component" value="Unassembled WGS sequence"/>
</dbReference>
<evidence type="ECO:0000313" key="2">
    <source>
        <dbReference type="EMBL" id="TCP22468.1"/>
    </source>
</evidence>
<dbReference type="OrthoDB" id="7862519at2"/>
<dbReference type="AlphaFoldDB" id="A0A4R2NMF4"/>
<comment type="caution">
    <text evidence="2">The sequence shown here is derived from an EMBL/GenBank/DDBJ whole genome shotgun (WGS) entry which is preliminary data.</text>
</comment>
<keyword evidence="3" id="KW-1185">Reference proteome</keyword>
<feature type="transmembrane region" description="Helical" evidence="1">
    <location>
        <begin position="41"/>
        <end position="58"/>
    </location>
</feature>